<proteinExistence type="predicted"/>
<sequence>MDVSTFVEILNNKGELVLQELQNTSIKGRLRKVSKADR</sequence>
<name>A0A1Q8QTZ9_9FIRM</name>
<reference evidence="1 2" key="1">
    <citation type="submission" date="2016-09" db="EMBL/GenBank/DDBJ databases">
        <title>Complete genome of Desulfosporosinus sp. OL.</title>
        <authorList>
            <person name="Mardanov A."/>
            <person name="Beletsky A."/>
            <person name="Panova A."/>
            <person name="Karnachuk O."/>
            <person name="Ravin N."/>
        </authorList>
    </citation>
    <scope>NUCLEOTIDE SEQUENCE [LARGE SCALE GENOMIC DNA]</scope>
    <source>
        <strain evidence="1 2">OL</strain>
    </source>
</reference>
<dbReference type="Gene3D" id="3.30.70.330">
    <property type="match status" value="1"/>
</dbReference>
<keyword evidence="2" id="KW-1185">Reference proteome</keyword>
<dbReference type="EMBL" id="MLBF01000022">
    <property type="protein sequence ID" value="OLN30780.1"/>
    <property type="molecule type" value="Genomic_DNA"/>
</dbReference>
<evidence type="ECO:0000313" key="2">
    <source>
        <dbReference type="Proteomes" id="UP000186102"/>
    </source>
</evidence>
<keyword evidence="1" id="KW-0547">Nucleotide-binding</keyword>
<protein>
    <submittedName>
        <fullName evidence="1">ATP-dependent RNA helicase YxiN</fullName>
    </submittedName>
</protein>
<keyword evidence="1" id="KW-0378">Hydrolase</keyword>
<dbReference type="Proteomes" id="UP000186102">
    <property type="component" value="Unassembled WGS sequence"/>
</dbReference>
<evidence type="ECO:0000313" key="1">
    <source>
        <dbReference type="EMBL" id="OLN30780.1"/>
    </source>
</evidence>
<keyword evidence="1" id="KW-0067">ATP-binding</keyword>
<dbReference type="GO" id="GO:0004386">
    <property type="term" value="F:helicase activity"/>
    <property type="evidence" value="ECO:0007669"/>
    <property type="project" value="UniProtKB-KW"/>
</dbReference>
<gene>
    <name evidence="1" type="ORF">DSOL_2898</name>
</gene>
<dbReference type="InterPro" id="IPR012677">
    <property type="entry name" value="Nucleotide-bd_a/b_plait_sf"/>
</dbReference>
<keyword evidence="1" id="KW-0347">Helicase</keyword>
<dbReference type="STRING" id="1888891.DSOL_2898"/>
<accession>A0A1Q8QTZ9</accession>
<organism evidence="1 2">
    <name type="scientific">Desulfosporosinus metallidurans</name>
    <dbReference type="NCBI Taxonomy" id="1888891"/>
    <lineage>
        <taxon>Bacteria</taxon>
        <taxon>Bacillati</taxon>
        <taxon>Bacillota</taxon>
        <taxon>Clostridia</taxon>
        <taxon>Eubacteriales</taxon>
        <taxon>Desulfitobacteriaceae</taxon>
        <taxon>Desulfosporosinus</taxon>
    </lineage>
</organism>
<comment type="caution">
    <text evidence="1">The sequence shown here is derived from an EMBL/GenBank/DDBJ whole genome shotgun (WGS) entry which is preliminary data.</text>
</comment>
<dbReference type="AlphaFoldDB" id="A0A1Q8QTZ9"/>